<evidence type="ECO:0000256" key="7">
    <source>
        <dbReference type="ARBA" id="ARBA00022777"/>
    </source>
</evidence>
<dbReference type="InterPro" id="IPR036890">
    <property type="entry name" value="HATPase_C_sf"/>
</dbReference>
<dbReference type="SUPFAM" id="SSF55874">
    <property type="entry name" value="ATPase domain of HSP90 chaperone/DNA topoisomerase II/histidine kinase"/>
    <property type="match status" value="1"/>
</dbReference>
<keyword evidence="3" id="KW-0597">Phosphoprotein</keyword>
<dbReference type="CDD" id="cd06225">
    <property type="entry name" value="HAMP"/>
    <property type="match status" value="1"/>
</dbReference>
<gene>
    <name evidence="15" type="ORF">OMP38_19500</name>
</gene>
<keyword evidence="9 13" id="KW-1133">Transmembrane helix</keyword>
<evidence type="ECO:0000313" key="16">
    <source>
        <dbReference type="Proteomes" id="UP001153387"/>
    </source>
</evidence>
<keyword evidence="10" id="KW-0902">Two-component regulatory system</keyword>
<dbReference type="PROSITE" id="PS50885">
    <property type="entry name" value="HAMP"/>
    <property type="match status" value="1"/>
</dbReference>
<keyword evidence="2" id="KW-1003">Cell membrane</keyword>
<feature type="region of interest" description="Disordered" evidence="12">
    <location>
        <begin position="639"/>
        <end position="666"/>
    </location>
</feature>
<comment type="subcellular location">
    <subcellularLocation>
        <location evidence="1">Cell membrane</location>
        <topology evidence="1">Multi-pass membrane protein</topology>
    </subcellularLocation>
</comment>
<dbReference type="PANTHER" id="PTHR34220">
    <property type="entry name" value="SENSOR HISTIDINE KINASE YPDA"/>
    <property type="match status" value="1"/>
</dbReference>
<protein>
    <submittedName>
        <fullName evidence="15">Sensor histidine kinase</fullName>
    </submittedName>
</protein>
<evidence type="ECO:0000313" key="15">
    <source>
        <dbReference type="EMBL" id="MDG0792813.1"/>
    </source>
</evidence>
<evidence type="ECO:0000256" key="6">
    <source>
        <dbReference type="ARBA" id="ARBA00022741"/>
    </source>
</evidence>
<feature type="transmembrane region" description="Helical" evidence="13">
    <location>
        <begin position="315"/>
        <end position="336"/>
    </location>
</feature>
<proteinExistence type="predicted"/>
<sequence length="666" mass="72632">MKKSIRTKLMALLLAATIVPMALSMVISDFYIKNQVTGKAIAENRSLLEVGKDNILNYMNTLNRNSLSVYNSINSPTSLYAIIERFTAPGADAEAADLAYRTTIYQHLLNMYQSNKEIHQIHLQIGRGEDSWSYLLARGLFRSGHEAEGGWPAGRADDPAPFMEPAHKSASYALDSRQSVSARDVITLRRPIIRTPSDQVIGYLSIDVLLTELGDICGRLALSEEEKLYVLDRGGNVVCGKEPEDGDLLKNTGWTRKLLTDPGGTGDFKWSDSAFSGYVVYDTLQTQFMDWIVVKQLPYAYLYQNAQGIRTINSLIIALSLIIAVIATLVVSVQFTSPIKKLIARMNLVQAGKWSAGADARLARSSDEFGVLERRFGTMVSTIEELINREYKLALANKTNQLKAMQAQINPHFLNNALQSIGTLALQSNAPKVYGLVAAMARMMRYSMHTEESIVPLSAELAHAKAYLELQKQRFGEDLDAFYEIDPETMDVAVPKMLLQPLVENYFKHGYEPGAGGSPGDGGAGGVSAEIEAAIAGASGTGEAGAAGQAGARLYVRAWLEGEREWLRVEVADNGRGMEPGPLEHLRARLNRAAAEDVTGGQIGLANVHMRLRLYFGEEAGMAVDASPGGGFKAALRIPLRQTPSAEDMPAGEQAPGARDDKEGTR</sequence>
<dbReference type="Proteomes" id="UP001153387">
    <property type="component" value="Unassembled WGS sequence"/>
</dbReference>
<evidence type="ECO:0000256" key="11">
    <source>
        <dbReference type="ARBA" id="ARBA00023136"/>
    </source>
</evidence>
<keyword evidence="6" id="KW-0547">Nucleotide-binding</keyword>
<dbReference type="InterPro" id="IPR003660">
    <property type="entry name" value="HAMP_dom"/>
</dbReference>
<dbReference type="GO" id="GO:0005886">
    <property type="term" value="C:plasma membrane"/>
    <property type="evidence" value="ECO:0007669"/>
    <property type="project" value="UniProtKB-SubCell"/>
</dbReference>
<evidence type="ECO:0000259" key="14">
    <source>
        <dbReference type="PROSITE" id="PS50885"/>
    </source>
</evidence>
<dbReference type="PANTHER" id="PTHR34220:SF11">
    <property type="entry name" value="SENSOR PROTEIN KINASE HPTS"/>
    <property type="match status" value="1"/>
</dbReference>
<evidence type="ECO:0000256" key="13">
    <source>
        <dbReference type="SAM" id="Phobius"/>
    </source>
</evidence>
<evidence type="ECO:0000256" key="9">
    <source>
        <dbReference type="ARBA" id="ARBA00022989"/>
    </source>
</evidence>
<evidence type="ECO:0000256" key="12">
    <source>
        <dbReference type="SAM" id="MobiDB-lite"/>
    </source>
</evidence>
<accession>A0A9X4QNI3</accession>
<dbReference type="Gene3D" id="3.30.565.10">
    <property type="entry name" value="Histidine kinase-like ATPase, C-terminal domain"/>
    <property type="match status" value="1"/>
</dbReference>
<dbReference type="AlphaFoldDB" id="A0A9X4QNI3"/>
<dbReference type="InterPro" id="IPR010559">
    <property type="entry name" value="Sig_transdc_His_kin_internal"/>
</dbReference>
<reference evidence="15 16" key="1">
    <citation type="submission" date="2022-10" db="EMBL/GenBank/DDBJ databases">
        <title>Comparative genomic analysis of Cohnella hashimotonis sp. nov., isolated from the International Space Station.</title>
        <authorList>
            <person name="Simpson A."/>
            <person name="Venkateswaran K."/>
        </authorList>
    </citation>
    <scope>NUCLEOTIDE SEQUENCE [LARGE SCALE GENOMIC DNA]</scope>
    <source>
        <strain evidence="15 16">DSM 18997</strain>
    </source>
</reference>
<dbReference type="InterPro" id="IPR050640">
    <property type="entry name" value="Bact_2-comp_sensor_kinase"/>
</dbReference>
<organism evidence="15 16">
    <name type="scientific">Cohnella ginsengisoli</name>
    <dbReference type="NCBI Taxonomy" id="425004"/>
    <lineage>
        <taxon>Bacteria</taxon>
        <taxon>Bacillati</taxon>
        <taxon>Bacillota</taxon>
        <taxon>Bacilli</taxon>
        <taxon>Bacillales</taxon>
        <taxon>Paenibacillaceae</taxon>
        <taxon>Cohnella</taxon>
    </lineage>
</organism>
<evidence type="ECO:0000256" key="10">
    <source>
        <dbReference type="ARBA" id="ARBA00023012"/>
    </source>
</evidence>
<evidence type="ECO:0000256" key="4">
    <source>
        <dbReference type="ARBA" id="ARBA00022679"/>
    </source>
</evidence>
<comment type="caution">
    <text evidence="15">The sequence shown here is derived from an EMBL/GenBank/DDBJ whole genome shotgun (WGS) entry which is preliminary data.</text>
</comment>
<evidence type="ECO:0000256" key="1">
    <source>
        <dbReference type="ARBA" id="ARBA00004651"/>
    </source>
</evidence>
<evidence type="ECO:0000256" key="5">
    <source>
        <dbReference type="ARBA" id="ARBA00022692"/>
    </source>
</evidence>
<name>A0A9X4QNI3_9BACL</name>
<dbReference type="RefSeq" id="WP_277566568.1">
    <property type="nucleotide sequence ID" value="NZ_JAPDHZ010000003.1"/>
</dbReference>
<dbReference type="Pfam" id="PF06580">
    <property type="entry name" value="His_kinase"/>
    <property type="match status" value="1"/>
</dbReference>
<keyword evidence="5 13" id="KW-0812">Transmembrane</keyword>
<dbReference type="InterPro" id="IPR003594">
    <property type="entry name" value="HATPase_dom"/>
</dbReference>
<dbReference type="EMBL" id="JAPDHZ010000003">
    <property type="protein sequence ID" value="MDG0792813.1"/>
    <property type="molecule type" value="Genomic_DNA"/>
</dbReference>
<evidence type="ECO:0000256" key="8">
    <source>
        <dbReference type="ARBA" id="ARBA00022840"/>
    </source>
</evidence>
<feature type="domain" description="HAMP" evidence="14">
    <location>
        <begin position="333"/>
        <end position="388"/>
    </location>
</feature>
<keyword evidence="11 13" id="KW-0472">Membrane</keyword>
<evidence type="ECO:0000256" key="2">
    <source>
        <dbReference type="ARBA" id="ARBA00022475"/>
    </source>
</evidence>
<keyword evidence="4" id="KW-0808">Transferase</keyword>
<keyword evidence="8" id="KW-0067">ATP-binding</keyword>
<dbReference type="GO" id="GO:0000155">
    <property type="term" value="F:phosphorelay sensor kinase activity"/>
    <property type="evidence" value="ECO:0007669"/>
    <property type="project" value="InterPro"/>
</dbReference>
<dbReference type="Pfam" id="PF02518">
    <property type="entry name" value="HATPase_c"/>
    <property type="match status" value="1"/>
</dbReference>
<keyword evidence="7 15" id="KW-0418">Kinase</keyword>
<dbReference type="Gene3D" id="6.10.340.10">
    <property type="match status" value="1"/>
</dbReference>
<evidence type="ECO:0000256" key="3">
    <source>
        <dbReference type="ARBA" id="ARBA00022553"/>
    </source>
</evidence>
<keyword evidence="16" id="KW-1185">Reference proteome</keyword>